<evidence type="ECO:0000256" key="10">
    <source>
        <dbReference type="HAMAP-Rule" id="MF_02019"/>
    </source>
</evidence>
<dbReference type="GO" id="GO:0005737">
    <property type="term" value="C:cytoplasm"/>
    <property type="evidence" value="ECO:0007669"/>
    <property type="project" value="UniProtKB-SubCell"/>
</dbReference>
<evidence type="ECO:0000256" key="7">
    <source>
        <dbReference type="ARBA" id="ARBA00022984"/>
    </source>
</evidence>
<evidence type="ECO:0000313" key="15">
    <source>
        <dbReference type="EMBL" id="AGS52126.1"/>
    </source>
</evidence>
<comment type="similarity">
    <text evidence="10">Belongs to the MurCDEF family. MurF subfamily.</text>
</comment>
<keyword evidence="1 10" id="KW-0963">Cytoplasm</keyword>
<keyword evidence="4 10" id="KW-0547">Nucleotide-binding</keyword>
<dbReference type="UniPathway" id="UPA00219"/>
<dbReference type="InterPro" id="IPR036565">
    <property type="entry name" value="Mur-like_cat_sf"/>
</dbReference>
<dbReference type="GO" id="GO:0047480">
    <property type="term" value="F:UDP-N-acetylmuramoyl-tripeptide-D-alanyl-D-alanine ligase activity"/>
    <property type="evidence" value="ECO:0007669"/>
    <property type="project" value="UniProtKB-UniRule"/>
</dbReference>
<dbReference type="Pfam" id="PF02875">
    <property type="entry name" value="Mur_ligase_C"/>
    <property type="match status" value="1"/>
</dbReference>
<dbReference type="Gene3D" id="3.90.190.20">
    <property type="entry name" value="Mur ligase, C-terminal domain"/>
    <property type="match status" value="1"/>
</dbReference>
<dbReference type="PANTHER" id="PTHR43024">
    <property type="entry name" value="UDP-N-ACETYLMURAMOYL-TRIPEPTIDE--D-ALANYL-D-ALANINE LIGASE"/>
    <property type="match status" value="1"/>
</dbReference>
<keyword evidence="9 10" id="KW-0961">Cell wall biogenesis/degradation</keyword>
<evidence type="ECO:0000256" key="2">
    <source>
        <dbReference type="ARBA" id="ARBA00022598"/>
    </source>
</evidence>
<dbReference type="EMBL" id="JQ844183">
    <property type="protein sequence ID" value="AGS52126.1"/>
    <property type="molecule type" value="Genomic_DNA"/>
</dbReference>
<evidence type="ECO:0000259" key="12">
    <source>
        <dbReference type="Pfam" id="PF01225"/>
    </source>
</evidence>
<accession>A0A806KC17</accession>
<reference evidence="15" key="1">
    <citation type="submission" date="2012-03" db="EMBL/GenBank/DDBJ databases">
        <title>Functional metagenomics reveals considerable lignocellulase gene clusters in the gut microbiome of a wood-feeding higher termite.</title>
        <authorList>
            <person name="Liu N."/>
        </authorList>
    </citation>
    <scope>NUCLEOTIDE SEQUENCE</scope>
</reference>
<evidence type="ECO:0000256" key="8">
    <source>
        <dbReference type="ARBA" id="ARBA00023306"/>
    </source>
</evidence>
<sequence>MTLTLKEIREACGGMLLRGDGGAAVDGAETDTRRDVKGRLFVAVKGAKRDGHDYVRDALEKGAVCSLVERDTDRGGPVVKVPSTRAALLALASYSRERFKGHVAAVTGSAGKTTTKDMLASVLAQRYRTHKTPGNYNNELGLPLSMLNRGDDTEALVLEMGMNHAGEISVLSNTARPHICIITNIGDAHLEHLGNREGVLKAKTEIMDGLTEGGALVINKDDPLLASIVPAEGMRIFRCSASDPKADAYVSDVEKLGAAGTRCVINIKTDGGTLAVAAHIRQAGAFMVMNACMAAAAGALLGLSAEEIGEGLRTYEPSGNRMDIREAKGMTIINDTYNANPDAVRAAVDALVTSAGGRTVCILGDMLELGSQSEALHRKTGTYIAKRGVDMLIAIGDHSWHTYDAYAEYARRSQIAVYFADKDEFIIEIGKHLLPGDTVLIKASRGMAFETLVDVLTPRG</sequence>
<dbReference type="InterPro" id="IPR005863">
    <property type="entry name" value="UDP-N-AcMur_synth"/>
</dbReference>
<evidence type="ECO:0000256" key="5">
    <source>
        <dbReference type="ARBA" id="ARBA00022840"/>
    </source>
</evidence>
<dbReference type="Pfam" id="PF08245">
    <property type="entry name" value="Mur_ligase_M"/>
    <property type="match status" value="1"/>
</dbReference>
<proteinExistence type="inferred from homology"/>
<dbReference type="GO" id="GO:0009252">
    <property type="term" value="P:peptidoglycan biosynthetic process"/>
    <property type="evidence" value="ECO:0007669"/>
    <property type="project" value="UniProtKB-UniRule"/>
</dbReference>
<evidence type="ECO:0000256" key="11">
    <source>
        <dbReference type="RuleBase" id="RU004136"/>
    </source>
</evidence>
<dbReference type="NCBIfam" id="TIGR01143">
    <property type="entry name" value="murF"/>
    <property type="match status" value="1"/>
</dbReference>
<keyword evidence="5 10" id="KW-0067">ATP-binding</keyword>
<evidence type="ECO:0000259" key="13">
    <source>
        <dbReference type="Pfam" id="PF02875"/>
    </source>
</evidence>
<dbReference type="InterPro" id="IPR036615">
    <property type="entry name" value="Mur_ligase_C_dom_sf"/>
</dbReference>
<keyword evidence="6 10" id="KW-0133">Cell shape</keyword>
<dbReference type="InterPro" id="IPR035911">
    <property type="entry name" value="MurE/MurF_N"/>
</dbReference>
<dbReference type="InterPro" id="IPR013221">
    <property type="entry name" value="Mur_ligase_cen"/>
</dbReference>
<organism evidence="15">
    <name type="scientific">uncultured bacterium contig00034</name>
    <dbReference type="NCBI Taxonomy" id="1181523"/>
    <lineage>
        <taxon>Bacteria</taxon>
        <taxon>environmental samples</taxon>
    </lineage>
</organism>
<evidence type="ECO:0000256" key="3">
    <source>
        <dbReference type="ARBA" id="ARBA00022618"/>
    </source>
</evidence>
<evidence type="ECO:0000256" key="1">
    <source>
        <dbReference type="ARBA" id="ARBA00022490"/>
    </source>
</evidence>
<dbReference type="SUPFAM" id="SSF53244">
    <property type="entry name" value="MurD-like peptide ligases, peptide-binding domain"/>
    <property type="match status" value="1"/>
</dbReference>
<comment type="subcellular location">
    <subcellularLocation>
        <location evidence="10 11">Cytoplasm</location>
    </subcellularLocation>
</comment>
<comment type="function">
    <text evidence="10 11">Involved in cell wall formation. Catalyzes the final step in the synthesis of UDP-N-acetylmuramoyl-pentapeptide, the precursor of murein.</text>
</comment>
<dbReference type="SUPFAM" id="SSF63418">
    <property type="entry name" value="MurE/MurF N-terminal domain"/>
    <property type="match status" value="1"/>
</dbReference>
<dbReference type="GO" id="GO:0071555">
    <property type="term" value="P:cell wall organization"/>
    <property type="evidence" value="ECO:0007669"/>
    <property type="project" value="UniProtKB-KW"/>
</dbReference>
<dbReference type="EC" id="6.3.2.10" evidence="10 11"/>
<dbReference type="GO" id="GO:0005524">
    <property type="term" value="F:ATP binding"/>
    <property type="evidence" value="ECO:0007669"/>
    <property type="project" value="UniProtKB-UniRule"/>
</dbReference>
<feature type="domain" description="Mur ligase C-terminal" evidence="13">
    <location>
        <begin position="321"/>
        <end position="445"/>
    </location>
</feature>
<evidence type="ECO:0000259" key="14">
    <source>
        <dbReference type="Pfam" id="PF08245"/>
    </source>
</evidence>
<evidence type="ECO:0000256" key="6">
    <source>
        <dbReference type="ARBA" id="ARBA00022960"/>
    </source>
</evidence>
<dbReference type="InterPro" id="IPR000713">
    <property type="entry name" value="Mur_ligase_N"/>
</dbReference>
<dbReference type="SUPFAM" id="SSF53623">
    <property type="entry name" value="MurD-like peptide ligases, catalytic domain"/>
    <property type="match status" value="1"/>
</dbReference>
<dbReference type="Gene3D" id="3.40.1190.10">
    <property type="entry name" value="Mur-like, catalytic domain"/>
    <property type="match status" value="1"/>
</dbReference>
<dbReference type="PANTHER" id="PTHR43024:SF1">
    <property type="entry name" value="UDP-N-ACETYLMURAMOYL-TRIPEPTIDE--D-ALANYL-D-ALANINE LIGASE"/>
    <property type="match status" value="1"/>
</dbReference>
<feature type="binding site" evidence="10">
    <location>
        <begin position="108"/>
        <end position="114"/>
    </location>
    <ligand>
        <name>ATP</name>
        <dbReference type="ChEBI" id="CHEBI:30616"/>
    </ligand>
</feature>
<dbReference type="InterPro" id="IPR051046">
    <property type="entry name" value="MurCDEF_CellWall_CoF430Synth"/>
</dbReference>
<gene>
    <name evidence="10" type="primary">murF</name>
</gene>
<keyword evidence="7 10" id="KW-0573">Peptidoglycan synthesis</keyword>
<evidence type="ECO:0000256" key="9">
    <source>
        <dbReference type="ARBA" id="ARBA00023316"/>
    </source>
</evidence>
<dbReference type="InterPro" id="IPR004101">
    <property type="entry name" value="Mur_ligase_C"/>
</dbReference>
<name>A0A806KC17_9BACT</name>
<comment type="pathway">
    <text evidence="10 11">Cell wall biogenesis; peptidoglycan biosynthesis.</text>
</comment>
<keyword evidence="2 10" id="KW-0436">Ligase</keyword>
<feature type="domain" description="Mur ligase N-terminal catalytic" evidence="12">
    <location>
        <begin position="37"/>
        <end position="72"/>
    </location>
</feature>
<comment type="catalytic activity">
    <reaction evidence="10 11">
        <text>D-alanyl-D-alanine + UDP-N-acetyl-alpha-D-muramoyl-L-alanyl-gamma-D-glutamyl-meso-2,6-diaminopimelate + ATP = UDP-N-acetyl-alpha-D-muramoyl-L-alanyl-gamma-D-glutamyl-meso-2,6-diaminopimeloyl-D-alanyl-D-alanine + ADP + phosphate + H(+)</text>
        <dbReference type="Rhea" id="RHEA:28374"/>
        <dbReference type="ChEBI" id="CHEBI:15378"/>
        <dbReference type="ChEBI" id="CHEBI:30616"/>
        <dbReference type="ChEBI" id="CHEBI:43474"/>
        <dbReference type="ChEBI" id="CHEBI:57822"/>
        <dbReference type="ChEBI" id="CHEBI:61386"/>
        <dbReference type="ChEBI" id="CHEBI:83905"/>
        <dbReference type="ChEBI" id="CHEBI:456216"/>
        <dbReference type="EC" id="6.3.2.10"/>
    </reaction>
</comment>
<protein>
    <recommendedName>
        <fullName evidence="10 11">UDP-N-acetylmuramoyl-tripeptide--D-alanyl-D-alanine ligase</fullName>
        <ecNumber evidence="10 11">6.3.2.10</ecNumber>
    </recommendedName>
    <alternativeName>
        <fullName evidence="10">D-alanyl-D-alanine-adding enzyme</fullName>
    </alternativeName>
</protein>
<evidence type="ECO:0000256" key="4">
    <source>
        <dbReference type="ARBA" id="ARBA00022741"/>
    </source>
</evidence>
<dbReference type="HAMAP" id="MF_02019">
    <property type="entry name" value="MurF"/>
    <property type="match status" value="1"/>
</dbReference>
<dbReference type="Gene3D" id="3.40.1390.10">
    <property type="entry name" value="MurE/MurF, N-terminal domain"/>
    <property type="match status" value="1"/>
</dbReference>
<keyword evidence="8 10" id="KW-0131">Cell cycle</keyword>
<dbReference type="Pfam" id="PF01225">
    <property type="entry name" value="Mur_ligase"/>
    <property type="match status" value="1"/>
</dbReference>
<keyword evidence="3 10" id="KW-0132">Cell division</keyword>
<dbReference type="AlphaFoldDB" id="A0A806KC17"/>
<dbReference type="GO" id="GO:0008360">
    <property type="term" value="P:regulation of cell shape"/>
    <property type="evidence" value="ECO:0007669"/>
    <property type="project" value="UniProtKB-KW"/>
</dbReference>
<dbReference type="GO" id="GO:0051301">
    <property type="term" value="P:cell division"/>
    <property type="evidence" value="ECO:0007669"/>
    <property type="project" value="UniProtKB-KW"/>
</dbReference>
<feature type="domain" description="Mur ligase central" evidence="14">
    <location>
        <begin position="106"/>
        <end position="297"/>
    </location>
</feature>